<evidence type="ECO:0000313" key="4">
    <source>
        <dbReference type="EMBL" id="SDX28228.1"/>
    </source>
</evidence>
<dbReference type="GO" id="GO:0006654">
    <property type="term" value="P:phosphatidic acid biosynthetic process"/>
    <property type="evidence" value="ECO:0007669"/>
    <property type="project" value="TreeGrafter"/>
</dbReference>
<dbReference type="RefSeq" id="WP_093265028.1">
    <property type="nucleotide sequence ID" value="NZ_FNOK01000009.1"/>
</dbReference>
<protein>
    <submittedName>
        <fullName evidence="4">1-acyl-sn-glycerol-3-phosphate acyltransferase</fullName>
    </submittedName>
</protein>
<dbReference type="GO" id="GO:0005886">
    <property type="term" value="C:plasma membrane"/>
    <property type="evidence" value="ECO:0007669"/>
    <property type="project" value="TreeGrafter"/>
</dbReference>
<reference evidence="5" key="1">
    <citation type="submission" date="2016-10" db="EMBL/GenBank/DDBJ databases">
        <authorList>
            <person name="Varghese N."/>
            <person name="Submissions S."/>
        </authorList>
    </citation>
    <scope>NUCLEOTIDE SEQUENCE [LARGE SCALE GENOMIC DNA]</scope>
    <source>
        <strain evidence="5">CGMCC 4.3530</strain>
    </source>
</reference>
<evidence type="ECO:0000256" key="1">
    <source>
        <dbReference type="ARBA" id="ARBA00022679"/>
    </source>
</evidence>
<dbReference type="GO" id="GO:0003841">
    <property type="term" value="F:1-acylglycerol-3-phosphate O-acyltransferase activity"/>
    <property type="evidence" value="ECO:0007669"/>
    <property type="project" value="TreeGrafter"/>
</dbReference>
<sequence length="224" mass="23878">MLYSVSKRVVGAVARTIYRPTVIDAEKVPTTGPVILAPNHLAVLDSFIVPLVLPRPVSFLAKAEYFSGTGTKGALTKWLFGSLGAIPVERGRGRAAKEALDTAEQVLRDGGAFGIHPEGTRSPDGRLYRGRTGVARLALAAGAPVVPVGLTGTDKLQPRGKKIPRPHPVTVRFGDPLDFSRYAGMESSLPVLRSITDEIMYAIAELSEQEYVDRYQSPGAAAAA</sequence>
<dbReference type="InterPro" id="IPR002123">
    <property type="entry name" value="Plipid/glycerol_acylTrfase"/>
</dbReference>
<proteinExistence type="predicted"/>
<dbReference type="Proteomes" id="UP000199529">
    <property type="component" value="Unassembled WGS sequence"/>
</dbReference>
<keyword evidence="1 4" id="KW-0808">Transferase</keyword>
<dbReference type="AlphaFoldDB" id="A0A1H3AFZ0"/>
<dbReference type="PANTHER" id="PTHR10434">
    <property type="entry name" value="1-ACYL-SN-GLYCEROL-3-PHOSPHATE ACYLTRANSFERASE"/>
    <property type="match status" value="1"/>
</dbReference>
<dbReference type="PANTHER" id="PTHR10434:SF11">
    <property type="entry name" value="1-ACYL-SN-GLYCEROL-3-PHOSPHATE ACYLTRANSFERASE"/>
    <property type="match status" value="1"/>
</dbReference>
<evidence type="ECO:0000256" key="2">
    <source>
        <dbReference type="ARBA" id="ARBA00023315"/>
    </source>
</evidence>
<dbReference type="SUPFAM" id="SSF69593">
    <property type="entry name" value="Glycerol-3-phosphate (1)-acyltransferase"/>
    <property type="match status" value="1"/>
</dbReference>
<accession>A0A1H3AFZ0</accession>
<dbReference type="SMART" id="SM00563">
    <property type="entry name" value="PlsC"/>
    <property type="match status" value="1"/>
</dbReference>
<keyword evidence="5" id="KW-1185">Reference proteome</keyword>
<dbReference type="EMBL" id="FNOK01000009">
    <property type="protein sequence ID" value="SDX28228.1"/>
    <property type="molecule type" value="Genomic_DNA"/>
</dbReference>
<evidence type="ECO:0000313" key="5">
    <source>
        <dbReference type="Proteomes" id="UP000199529"/>
    </source>
</evidence>
<feature type="domain" description="Phospholipid/glycerol acyltransferase" evidence="3">
    <location>
        <begin position="34"/>
        <end position="153"/>
    </location>
</feature>
<name>A0A1H3AFZ0_9PSEU</name>
<dbReference type="OrthoDB" id="9808424at2"/>
<keyword evidence="2 4" id="KW-0012">Acyltransferase</keyword>
<gene>
    <name evidence="4" type="ORF">SAMN05216215_1009104</name>
</gene>
<organism evidence="4 5">
    <name type="scientific">Saccharopolyspora shandongensis</name>
    <dbReference type="NCBI Taxonomy" id="418495"/>
    <lineage>
        <taxon>Bacteria</taxon>
        <taxon>Bacillati</taxon>
        <taxon>Actinomycetota</taxon>
        <taxon>Actinomycetes</taxon>
        <taxon>Pseudonocardiales</taxon>
        <taxon>Pseudonocardiaceae</taxon>
        <taxon>Saccharopolyspora</taxon>
    </lineage>
</organism>
<dbReference type="STRING" id="418495.SAMN05216215_1009104"/>
<dbReference type="Pfam" id="PF01553">
    <property type="entry name" value="Acyltransferase"/>
    <property type="match status" value="1"/>
</dbReference>
<dbReference type="CDD" id="cd07989">
    <property type="entry name" value="LPLAT_AGPAT-like"/>
    <property type="match status" value="1"/>
</dbReference>
<evidence type="ECO:0000259" key="3">
    <source>
        <dbReference type="SMART" id="SM00563"/>
    </source>
</evidence>